<evidence type="ECO:0000313" key="2">
    <source>
        <dbReference type="WBParaSite" id="SVE_2009700.1"/>
    </source>
</evidence>
<sequence length="69" mass="7981">MQYSTEKRDGVADFTEAEKKFLSFKYTVNQSSFITSILNDTGILGSVEGSVNDLQVYPQRYEKFSNYFF</sequence>
<keyword evidence="1" id="KW-1185">Reference proteome</keyword>
<evidence type="ECO:0000313" key="1">
    <source>
        <dbReference type="Proteomes" id="UP000035680"/>
    </source>
</evidence>
<dbReference type="WBParaSite" id="SVE_2009700.1">
    <property type="protein sequence ID" value="SVE_2009700.1"/>
    <property type="gene ID" value="SVE_2009700"/>
</dbReference>
<reference evidence="2" key="2">
    <citation type="submission" date="2015-08" db="UniProtKB">
        <authorList>
            <consortium name="WormBaseParasite"/>
        </authorList>
    </citation>
    <scope>IDENTIFICATION</scope>
</reference>
<reference evidence="1" key="1">
    <citation type="submission" date="2014-07" db="EMBL/GenBank/DDBJ databases">
        <authorList>
            <person name="Martin A.A"/>
            <person name="De Silva N."/>
        </authorList>
    </citation>
    <scope>NUCLEOTIDE SEQUENCE</scope>
</reference>
<organism evidence="1 2">
    <name type="scientific">Strongyloides venezuelensis</name>
    <name type="common">Threadworm</name>
    <dbReference type="NCBI Taxonomy" id="75913"/>
    <lineage>
        <taxon>Eukaryota</taxon>
        <taxon>Metazoa</taxon>
        <taxon>Ecdysozoa</taxon>
        <taxon>Nematoda</taxon>
        <taxon>Chromadorea</taxon>
        <taxon>Rhabditida</taxon>
        <taxon>Tylenchina</taxon>
        <taxon>Panagrolaimomorpha</taxon>
        <taxon>Strongyloidoidea</taxon>
        <taxon>Strongyloididae</taxon>
        <taxon>Strongyloides</taxon>
    </lineage>
</organism>
<protein>
    <submittedName>
        <fullName evidence="2">Lipoprotein</fullName>
    </submittedName>
</protein>
<proteinExistence type="predicted"/>
<accession>A0A0K0G5S4</accession>
<dbReference type="AlphaFoldDB" id="A0A0K0G5S4"/>
<name>A0A0K0G5S4_STRVS</name>
<dbReference type="Proteomes" id="UP000035680">
    <property type="component" value="Unassembled WGS sequence"/>
</dbReference>